<evidence type="ECO:0000256" key="1">
    <source>
        <dbReference type="ARBA" id="ARBA00000085"/>
    </source>
</evidence>
<keyword evidence="11" id="KW-1185">Reference proteome</keyword>
<keyword evidence="3" id="KW-0597">Phosphoprotein</keyword>
<reference evidence="10" key="1">
    <citation type="submission" date="2020-03" db="EMBL/GenBank/DDBJ databases">
        <title>Ferranicluibacter endophyticum gen. nov., sp. nov., a new genus isolated from Rubus ulmifolius Schott. stem.</title>
        <authorList>
            <person name="Roca-Couso R."/>
            <person name="Flores-Felix J.D."/>
            <person name="Igual J.M."/>
            <person name="Rivas R."/>
        </authorList>
    </citation>
    <scope>NUCLEOTIDE SEQUENCE</scope>
    <source>
        <strain evidence="10">CRRU44</strain>
    </source>
</reference>
<comment type="caution">
    <text evidence="10">The sequence shown here is derived from an EMBL/GenBank/DDBJ whole genome shotgun (WGS) entry which is preliminary data.</text>
</comment>
<protein>
    <recommendedName>
        <fullName evidence="2">histidine kinase</fullName>
        <ecNumber evidence="2">2.7.13.3</ecNumber>
    </recommendedName>
</protein>
<feature type="domain" description="Signal transduction histidine kinase HWE region" evidence="9">
    <location>
        <begin position="362"/>
        <end position="449"/>
    </location>
</feature>
<accession>A0AA43ZBU0</accession>
<evidence type="ECO:0000313" key="10">
    <source>
        <dbReference type="EMBL" id="NHT74699.1"/>
    </source>
</evidence>
<dbReference type="Gene3D" id="3.30.565.10">
    <property type="entry name" value="Histidine kinase-like ATPase, C-terminal domain"/>
    <property type="match status" value="1"/>
</dbReference>
<keyword evidence="4" id="KW-0808">Transferase</keyword>
<proteinExistence type="predicted"/>
<dbReference type="InterPro" id="IPR036890">
    <property type="entry name" value="HATPase_C_sf"/>
</dbReference>
<keyword evidence="8" id="KW-0812">Transmembrane</keyword>
<evidence type="ECO:0000256" key="3">
    <source>
        <dbReference type="ARBA" id="ARBA00022553"/>
    </source>
</evidence>
<organism evidence="10 11">
    <name type="scientific">Ferranicluibacter rubi</name>
    <dbReference type="NCBI Taxonomy" id="2715133"/>
    <lineage>
        <taxon>Bacteria</taxon>
        <taxon>Pseudomonadati</taxon>
        <taxon>Pseudomonadota</taxon>
        <taxon>Alphaproteobacteria</taxon>
        <taxon>Hyphomicrobiales</taxon>
        <taxon>Rhizobiaceae</taxon>
        <taxon>Ferranicluibacter</taxon>
    </lineage>
</organism>
<keyword evidence="7" id="KW-0067">ATP-binding</keyword>
<evidence type="ECO:0000256" key="5">
    <source>
        <dbReference type="ARBA" id="ARBA00022741"/>
    </source>
</evidence>
<dbReference type="EMBL" id="JAANCM010000001">
    <property type="protein sequence ID" value="NHT74699.1"/>
    <property type="molecule type" value="Genomic_DNA"/>
</dbReference>
<dbReference type="RefSeq" id="WP_132664266.1">
    <property type="nucleotide sequence ID" value="NZ_JAANCM010000001.1"/>
</dbReference>
<evidence type="ECO:0000256" key="7">
    <source>
        <dbReference type="ARBA" id="ARBA00022840"/>
    </source>
</evidence>
<dbReference type="EC" id="2.7.13.3" evidence="2"/>
<name>A0AA43ZBU0_9HYPH</name>
<comment type="catalytic activity">
    <reaction evidence="1">
        <text>ATP + protein L-histidine = ADP + protein N-phospho-L-histidine.</text>
        <dbReference type="EC" id="2.7.13.3"/>
    </reaction>
</comment>
<sequence length="569" mass="61914">MISRLSGLRKRLRRPLAFYLAALLLVAIIPSFLFSMVVLKRSMDDQERVVTALLKASTGSVTRAVEREVDGMLTTLRVLASSRTLENEDLGVFYQRASSALAGTGMNLLIIDRSYQQLVNTRIPLGQPLGRASDPVSVDQAFRSGAPLVSTVFFGRTAQTWVFNVYLPVLSANRHGDYLMTLTRDAVSLERSIGRDVLSPGWNAAIIDGAGDVVAASDPKVEPGKPFFMSIVPSLRVGVGEADEGGTRYRTVTEFSVLSGWKIVAWAKASDVEAAARRSYAWLAGGALVFAAIALGISLAIARMMSRGVRLLADDARRLGQGKPVVLRPHMVEEVAIVSTALSEAAEERVRAEAEIRFLMREVAHRSKNQLSVIQSMLSQSMPSQSGASPESRQDFVESFRRRVAGLARSTDLMIANAAQGIDMDELAHNQLQPFIPDDGDRFHISGPPVRLDTQVSQTLGMALHELATNATKYGALANANGRVDLSWTLDEGTFRLVWRESRADLTPEMRAPGRKGFGTLVLERMLGMSLDARLQRLMHEDGIEWQVEIDSARLNTPAPDGGTGAAAG</sequence>
<feature type="transmembrane region" description="Helical" evidence="8">
    <location>
        <begin position="280"/>
        <end position="302"/>
    </location>
</feature>
<keyword evidence="6 10" id="KW-0418">Kinase</keyword>
<dbReference type="AlphaFoldDB" id="A0AA43ZBU0"/>
<dbReference type="GO" id="GO:0004673">
    <property type="term" value="F:protein histidine kinase activity"/>
    <property type="evidence" value="ECO:0007669"/>
    <property type="project" value="UniProtKB-EC"/>
</dbReference>
<dbReference type="Pfam" id="PF07536">
    <property type="entry name" value="HWE_HK"/>
    <property type="match status" value="1"/>
</dbReference>
<evidence type="ECO:0000256" key="8">
    <source>
        <dbReference type="SAM" id="Phobius"/>
    </source>
</evidence>
<feature type="transmembrane region" description="Helical" evidence="8">
    <location>
        <begin position="16"/>
        <end position="39"/>
    </location>
</feature>
<keyword evidence="5" id="KW-0547">Nucleotide-binding</keyword>
<evidence type="ECO:0000259" key="9">
    <source>
        <dbReference type="SMART" id="SM00911"/>
    </source>
</evidence>
<evidence type="ECO:0000256" key="6">
    <source>
        <dbReference type="ARBA" id="ARBA00022777"/>
    </source>
</evidence>
<dbReference type="InterPro" id="IPR011102">
    <property type="entry name" value="Sig_transdc_His_kinase_HWE"/>
</dbReference>
<evidence type="ECO:0000256" key="2">
    <source>
        <dbReference type="ARBA" id="ARBA00012438"/>
    </source>
</evidence>
<dbReference type="PANTHER" id="PTHR41523">
    <property type="entry name" value="TWO-COMPONENT SYSTEM SENSOR PROTEIN"/>
    <property type="match status" value="1"/>
</dbReference>
<dbReference type="SMART" id="SM00911">
    <property type="entry name" value="HWE_HK"/>
    <property type="match status" value="1"/>
</dbReference>
<evidence type="ECO:0000256" key="4">
    <source>
        <dbReference type="ARBA" id="ARBA00022679"/>
    </source>
</evidence>
<keyword evidence="8" id="KW-1133">Transmembrane helix</keyword>
<gene>
    <name evidence="10" type="ORF">G8E10_02910</name>
</gene>
<dbReference type="GO" id="GO:0005524">
    <property type="term" value="F:ATP binding"/>
    <property type="evidence" value="ECO:0007669"/>
    <property type="project" value="UniProtKB-KW"/>
</dbReference>
<dbReference type="Proteomes" id="UP001155840">
    <property type="component" value="Unassembled WGS sequence"/>
</dbReference>
<evidence type="ECO:0000313" key="11">
    <source>
        <dbReference type="Proteomes" id="UP001155840"/>
    </source>
</evidence>
<dbReference type="PANTHER" id="PTHR41523:SF7">
    <property type="entry name" value="HISTIDINE KINASE"/>
    <property type="match status" value="1"/>
</dbReference>
<keyword evidence="8" id="KW-0472">Membrane</keyword>